<reference evidence="1 2" key="1">
    <citation type="submission" date="2016-07" db="EMBL/GenBank/DDBJ databases">
        <title>Multi-omics approach to identify versatile polysaccharide utilization systems of a marine flavobacterium Gramella flava.</title>
        <authorList>
            <person name="Tang K."/>
        </authorList>
    </citation>
    <scope>NUCLEOTIDE SEQUENCE [LARGE SCALE GENOMIC DNA]</scope>
    <source>
        <strain evidence="1 2">JLT2011</strain>
    </source>
</reference>
<dbReference type="SUPFAM" id="SSF52091">
    <property type="entry name" value="SpoIIaa-like"/>
    <property type="match status" value="1"/>
</dbReference>
<dbReference type="STRING" id="1229726.GRFL_2748"/>
<dbReference type="EMBL" id="CP016359">
    <property type="protein sequence ID" value="APU69472.1"/>
    <property type="molecule type" value="Genomic_DNA"/>
</dbReference>
<dbReference type="AlphaFoldDB" id="A0A1L7I8M6"/>
<name>A0A1L7I8M6_9FLAO</name>
<accession>A0A1L7I8M6</accession>
<dbReference type="KEGG" id="gfl:GRFL_2748"/>
<evidence type="ECO:0000313" key="1">
    <source>
        <dbReference type="EMBL" id="APU69472.1"/>
    </source>
</evidence>
<protein>
    <submittedName>
        <fullName evidence="1">Uncharacterized protein</fullName>
    </submittedName>
</protein>
<dbReference type="PROSITE" id="PS50801">
    <property type="entry name" value="STAS"/>
    <property type="match status" value="1"/>
</dbReference>
<keyword evidence="2" id="KW-1185">Reference proteome</keyword>
<gene>
    <name evidence="1" type="ORF">GRFL_2748</name>
</gene>
<dbReference type="Gene3D" id="3.30.750.24">
    <property type="entry name" value="STAS domain"/>
    <property type="match status" value="1"/>
</dbReference>
<dbReference type="InterPro" id="IPR036513">
    <property type="entry name" value="STAS_dom_sf"/>
</dbReference>
<sequence length="102" mass="12009">MKNMHLHVKEMNNQLQLKGRLTGDNIKVIQIRLKTLFNFSEQLIIDLTGLSRIEPEGIYKLQRLKAEAKEMDKKLFLMSVRNKRVEKSFRTLDLQELLDIAV</sequence>
<evidence type="ECO:0000313" key="2">
    <source>
        <dbReference type="Proteomes" id="UP000186230"/>
    </source>
</evidence>
<dbReference type="RefSeq" id="WP_139839254.1">
    <property type="nucleotide sequence ID" value="NZ_AMRU01000015.1"/>
</dbReference>
<organism evidence="1 2">
    <name type="scientific">Christiangramia flava JLT2011</name>
    <dbReference type="NCBI Taxonomy" id="1229726"/>
    <lineage>
        <taxon>Bacteria</taxon>
        <taxon>Pseudomonadati</taxon>
        <taxon>Bacteroidota</taxon>
        <taxon>Flavobacteriia</taxon>
        <taxon>Flavobacteriales</taxon>
        <taxon>Flavobacteriaceae</taxon>
        <taxon>Christiangramia</taxon>
    </lineage>
</organism>
<dbReference type="InterPro" id="IPR002645">
    <property type="entry name" value="STAS_dom"/>
</dbReference>
<dbReference type="Pfam" id="PF01740">
    <property type="entry name" value="STAS"/>
    <property type="match status" value="1"/>
</dbReference>
<proteinExistence type="predicted"/>
<dbReference type="Proteomes" id="UP000186230">
    <property type="component" value="Chromosome"/>
</dbReference>